<dbReference type="EMBL" id="FQWS01000002">
    <property type="protein sequence ID" value="SHH37086.1"/>
    <property type="molecule type" value="Genomic_DNA"/>
</dbReference>
<feature type="transmembrane region" description="Helical" evidence="1">
    <location>
        <begin position="52"/>
        <end position="73"/>
    </location>
</feature>
<dbReference type="AlphaFoldDB" id="A0A1M5SEY5"/>
<gene>
    <name evidence="2" type="ORF">SAMN05444148_1850</name>
</gene>
<dbReference type="OrthoDB" id="983172at2"/>
<proteinExistence type="predicted"/>
<keyword evidence="3" id="KW-1185">Reference proteome</keyword>
<keyword evidence="1" id="KW-0472">Membrane</keyword>
<protein>
    <submittedName>
        <fullName evidence="2">Uncharacterized protein</fullName>
    </submittedName>
</protein>
<keyword evidence="1" id="KW-1133">Transmembrane helix</keyword>
<feature type="transmembrane region" description="Helical" evidence="1">
    <location>
        <begin position="122"/>
        <end position="143"/>
    </location>
</feature>
<keyword evidence="1" id="KW-0812">Transmembrane</keyword>
<evidence type="ECO:0000313" key="2">
    <source>
        <dbReference type="EMBL" id="SHH37086.1"/>
    </source>
</evidence>
<feature type="transmembrane region" description="Helical" evidence="1">
    <location>
        <begin position="21"/>
        <end position="40"/>
    </location>
</feature>
<evidence type="ECO:0000256" key="1">
    <source>
        <dbReference type="SAM" id="Phobius"/>
    </source>
</evidence>
<organism evidence="2 3">
    <name type="scientific">Winogradskyella jejuensis</name>
    <dbReference type="NCBI Taxonomy" id="1089305"/>
    <lineage>
        <taxon>Bacteria</taxon>
        <taxon>Pseudomonadati</taxon>
        <taxon>Bacteroidota</taxon>
        <taxon>Flavobacteriia</taxon>
        <taxon>Flavobacteriales</taxon>
        <taxon>Flavobacteriaceae</taxon>
        <taxon>Winogradskyella</taxon>
    </lineage>
</organism>
<dbReference type="STRING" id="1089305.SAMN05444148_1850"/>
<name>A0A1M5SEY5_9FLAO</name>
<dbReference type="Proteomes" id="UP000184522">
    <property type="component" value="Unassembled WGS sequence"/>
</dbReference>
<sequence>MQKSKNQSSQLNKNIKLYSTKSITGATFLGGPLVAGYLISENFKAFNEIEKARTSLIIGIFCTLMLFTAIFMIPEQIMNKIPNSIIPLIYTGIIWFLVEWSQGDRLKAHKENNHTFFSGWRAAGFGLISLLIILAGVFAYTFLEMNNPAYDVYDTKIAEFSKNEDESLKFYDRIDSKGRITLLNELDETVIPLWKKNISIVNDIIKIEDLPSNFESSNESLLKYAELRLELFQLTRKAIDEDTNKYDYKLIDLNNQIEEALKNFNSF</sequence>
<reference evidence="3" key="1">
    <citation type="submission" date="2016-11" db="EMBL/GenBank/DDBJ databases">
        <authorList>
            <person name="Varghese N."/>
            <person name="Submissions S."/>
        </authorList>
    </citation>
    <scope>NUCLEOTIDE SEQUENCE [LARGE SCALE GENOMIC DNA]</scope>
    <source>
        <strain evidence="3">DSM 25330</strain>
    </source>
</reference>
<evidence type="ECO:0000313" key="3">
    <source>
        <dbReference type="Proteomes" id="UP000184522"/>
    </source>
</evidence>
<accession>A0A1M5SEY5</accession>
<feature type="transmembrane region" description="Helical" evidence="1">
    <location>
        <begin position="85"/>
        <end position="102"/>
    </location>
</feature>
<dbReference type="RefSeq" id="WP_073085746.1">
    <property type="nucleotide sequence ID" value="NZ_FQWS01000002.1"/>
</dbReference>